<dbReference type="InterPro" id="IPR051620">
    <property type="entry name" value="ORF904-like_C"/>
</dbReference>
<comment type="caution">
    <text evidence="3">The sequence shown here is derived from an EMBL/GenBank/DDBJ whole genome shotgun (WGS) entry which is preliminary data.</text>
</comment>
<dbReference type="RefSeq" id="WP_165232039.1">
    <property type="nucleotide sequence ID" value="NZ_JAAKZV010000010.1"/>
</dbReference>
<evidence type="ECO:0000313" key="4">
    <source>
        <dbReference type="Proteomes" id="UP000481583"/>
    </source>
</evidence>
<name>A0A6G4TTP4_9ACTN</name>
<dbReference type="Proteomes" id="UP000481583">
    <property type="component" value="Unassembled WGS sequence"/>
</dbReference>
<proteinExistence type="predicted"/>
<keyword evidence="4" id="KW-1185">Reference proteome</keyword>
<protein>
    <submittedName>
        <fullName evidence="3">Bifunctional DNA primase/polymerase</fullName>
    </submittedName>
</protein>
<dbReference type="SUPFAM" id="SSF56747">
    <property type="entry name" value="Prim-pol domain"/>
    <property type="match status" value="1"/>
</dbReference>
<accession>A0A6G4TTP4</accession>
<dbReference type="CDD" id="cd04859">
    <property type="entry name" value="Prim_Pol"/>
    <property type="match status" value="1"/>
</dbReference>
<dbReference type="Pfam" id="PF09250">
    <property type="entry name" value="Prim-Pol"/>
    <property type="match status" value="1"/>
</dbReference>
<reference evidence="3 4" key="1">
    <citation type="submission" date="2020-02" db="EMBL/GenBank/DDBJ databases">
        <title>Whole-genome analyses of novel actinobacteria.</title>
        <authorList>
            <person name="Sahin N."/>
        </authorList>
    </citation>
    <scope>NUCLEOTIDE SEQUENCE [LARGE SCALE GENOMIC DNA]</scope>
    <source>
        <strain evidence="3 4">A7024</strain>
    </source>
</reference>
<feature type="domain" description="DNA primase/polymerase bifunctional N-terminal" evidence="2">
    <location>
        <begin position="11"/>
        <end position="171"/>
    </location>
</feature>
<dbReference type="GO" id="GO:0016787">
    <property type="term" value="F:hydrolase activity"/>
    <property type="evidence" value="ECO:0007669"/>
    <property type="project" value="UniProtKB-KW"/>
</dbReference>
<keyword evidence="1" id="KW-0378">Hydrolase</keyword>
<dbReference type="SMART" id="SM00943">
    <property type="entry name" value="Prim-Pol"/>
    <property type="match status" value="1"/>
</dbReference>
<evidence type="ECO:0000259" key="2">
    <source>
        <dbReference type="SMART" id="SM00943"/>
    </source>
</evidence>
<dbReference type="PANTHER" id="PTHR35372:SF2">
    <property type="entry name" value="SF3 HELICASE DOMAIN-CONTAINING PROTEIN"/>
    <property type="match status" value="1"/>
</dbReference>
<dbReference type="EMBL" id="JAAKZV010000010">
    <property type="protein sequence ID" value="NGN63183.1"/>
    <property type="molecule type" value="Genomic_DNA"/>
</dbReference>
<gene>
    <name evidence="3" type="ORF">G5C51_04575</name>
</gene>
<dbReference type="InterPro" id="IPR015330">
    <property type="entry name" value="DNA_primase/pol_bifunc_N"/>
</dbReference>
<evidence type="ECO:0000256" key="1">
    <source>
        <dbReference type="ARBA" id="ARBA00022801"/>
    </source>
</evidence>
<sequence>MLNSGPSPTAAADLAGRGLAVFPLSLGSRRPAGPGWQHTAMTDPELIRRTWRTGDNIGVACRPSRLTGLDLDEPDGGVDAFTALCGTHGQPWPDTLTVRTPRGGLHLYFRAPAARTITSSSDGRAGLGAGIDVRAPGRRSGGYLIGPGSIVAGTPYAITHDAPIRPLPAWLRDLLTPARERATRDAH</sequence>
<organism evidence="3 4">
    <name type="scientific">Streptomyces coryli</name>
    <dbReference type="NCBI Taxonomy" id="1128680"/>
    <lineage>
        <taxon>Bacteria</taxon>
        <taxon>Bacillati</taxon>
        <taxon>Actinomycetota</taxon>
        <taxon>Actinomycetes</taxon>
        <taxon>Kitasatosporales</taxon>
        <taxon>Streptomycetaceae</taxon>
        <taxon>Streptomyces</taxon>
    </lineage>
</organism>
<dbReference type="AlphaFoldDB" id="A0A6G4TTP4"/>
<dbReference type="PANTHER" id="PTHR35372">
    <property type="entry name" value="ATP BINDING PROTEIN-RELATED"/>
    <property type="match status" value="1"/>
</dbReference>
<evidence type="ECO:0000313" key="3">
    <source>
        <dbReference type="EMBL" id="NGN63183.1"/>
    </source>
</evidence>